<keyword evidence="2" id="KW-1185">Reference proteome</keyword>
<evidence type="ECO:0000313" key="2">
    <source>
        <dbReference type="Proteomes" id="UP001550210"/>
    </source>
</evidence>
<evidence type="ECO:0008006" key="3">
    <source>
        <dbReference type="Google" id="ProtNLM"/>
    </source>
</evidence>
<reference evidence="1 2" key="1">
    <citation type="submission" date="2024-06" db="EMBL/GenBank/DDBJ databases">
        <title>The Natural Products Discovery Center: Release of the First 8490 Sequenced Strains for Exploring Actinobacteria Biosynthetic Diversity.</title>
        <authorList>
            <person name="Kalkreuter E."/>
            <person name="Kautsar S.A."/>
            <person name="Yang D."/>
            <person name="Bader C.D."/>
            <person name="Teijaro C.N."/>
            <person name="Fluegel L."/>
            <person name="Davis C.M."/>
            <person name="Simpson J.R."/>
            <person name="Lauterbach L."/>
            <person name="Steele A.D."/>
            <person name="Gui C."/>
            <person name="Meng S."/>
            <person name="Li G."/>
            <person name="Viehrig K."/>
            <person name="Ye F."/>
            <person name="Su P."/>
            <person name="Kiefer A.F."/>
            <person name="Nichols A."/>
            <person name="Cepeda A.J."/>
            <person name="Yan W."/>
            <person name="Fan B."/>
            <person name="Jiang Y."/>
            <person name="Adhikari A."/>
            <person name="Zheng C.-J."/>
            <person name="Schuster L."/>
            <person name="Cowan T.M."/>
            <person name="Smanski M.J."/>
            <person name="Chevrette M.G."/>
            <person name="De Carvalho L.P.S."/>
            <person name="Shen B."/>
        </authorList>
    </citation>
    <scope>NUCLEOTIDE SEQUENCE [LARGE SCALE GENOMIC DNA]</scope>
    <source>
        <strain evidence="1 2">NPDC006434</strain>
    </source>
</reference>
<name>A0ABV2V5K3_9ACTN</name>
<accession>A0ABV2V5K3</accession>
<proteinExistence type="predicted"/>
<sequence>MKGQVLADVAHRAARRGDFGTAVRTGAAIGHSEHQDWALLATVDCAVREHRYAEAVEAARALTEPHTRIRALCAVDAAAHRNTGTPRTLLPTW</sequence>
<gene>
    <name evidence="1" type="ORF">ABZZ21_32070</name>
</gene>
<dbReference type="EMBL" id="JBEXPZ010000048">
    <property type="protein sequence ID" value="MET9849102.1"/>
    <property type="molecule type" value="Genomic_DNA"/>
</dbReference>
<protein>
    <recommendedName>
        <fullName evidence="3">Tetratricopeptide repeat protein</fullName>
    </recommendedName>
</protein>
<comment type="caution">
    <text evidence="1">The sequence shown here is derived from an EMBL/GenBank/DDBJ whole genome shotgun (WGS) entry which is preliminary data.</text>
</comment>
<dbReference type="RefSeq" id="WP_355401433.1">
    <property type="nucleotide sequence ID" value="NZ_JBEGHN010000034.1"/>
</dbReference>
<evidence type="ECO:0000313" key="1">
    <source>
        <dbReference type="EMBL" id="MET9849102.1"/>
    </source>
</evidence>
<dbReference type="Proteomes" id="UP001550210">
    <property type="component" value="Unassembled WGS sequence"/>
</dbReference>
<organism evidence="1 2">
    <name type="scientific">Streptomyces ossamyceticus</name>
    <dbReference type="NCBI Taxonomy" id="249581"/>
    <lineage>
        <taxon>Bacteria</taxon>
        <taxon>Bacillati</taxon>
        <taxon>Actinomycetota</taxon>
        <taxon>Actinomycetes</taxon>
        <taxon>Kitasatosporales</taxon>
        <taxon>Streptomycetaceae</taxon>
        <taxon>Streptomyces</taxon>
    </lineage>
</organism>